<dbReference type="InterPro" id="IPR010767">
    <property type="entry name" value="Phage_CGC-2007_Cje0229"/>
</dbReference>
<dbReference type="Pfam" id="PF07087">
    <property type="entry name" value="DUF1353"/>
    <property type="match status" value="1"/>
</dbReference>
<comment type="caution">
    <text evidence="1">The sequence shown here is derived from an EMBL/GenBank/DDBJ whole genome shotgun (WGS) entry which is preliminary data.</text>
</comment>
<dbReference type="AlphaFoldDB" id="A0A0F9STF2"/>
<name>A0A0F9STF2_9ZZZZ</name>
<dbReference type="EMBL" id="LAZR01000514">
    <property type="protein sequence ID" value="KKN65892.1"/>
    <property type="molecule type" value="Genomic_DNA"/>
</dbReference>
<proteinExistence type="predicted"/>
<gene>
    <name evidence="1" type="ORF">LCGC14_0477090</name>
</gene>
<evidence type="ECO:0000313" key="1">
    <source>
        <dbReference type="EMBL" id="KKN65892.1"/>
    </source>
</evidence>
<accession>A0A0F9STF2</accession>
<protein>
    <recommendedName>
        <fullName evidence="2">DUF1353 domain-containing protein</fullName>
    </recommendedName>
</protein>
<reference evidence="1" key="1">
    <citation type="journal article" date="2015" name="Nature">
        <title>Complex archaea that bridge the gap between prokaryotes and eukaryotes.</title>
        <authorList>
            <person name="Spang A."/>
            <person name="Saw J.H."/>
            <person name="Jorgensen S.L."/>
            <person name="Zaremba-Niedzwiedzka K."/>
            <person name="Martijn J."/>
            <person name="Lind A.E."/>
            <person name="van Eijk R."/>
            <person name="Schleper C."/>
            <person name="Guy L."/>
            <person name="Ettema T.J."/>
        </authorList>
    </citation>
    <scope>NUCLEOTIDE SEQUENCE</scope>
</reference>
<evidence type="ECO:0008006" key="2">
    <source>
        <dbReference type="Google" id="ProtNLM"/>
    </source>
</evidence>
<sequence length="134" mass="15404">MKRQRNTFLTPLVVEVMPSGKTFKLATGFTYKGKRDSAPILVPPGFITDFASIPRGARLIIPKLGKYTKASVLHDFIYQKHTIHVSANEMVYFTRSMADLVFLDAMADLGVAKWKRYVMYWAVRFGGWIAWKRR</sequence>
<organism evidence="1">
    <name type="scientific">marine sediment metagenome</name>
    <dbReference type="NCBI Taxonomy" id="412755"/>
    <lineage>
        <taxon>unclassified sequences</taxon>
        <taxon>metagenomes</taxon>
        <taxon>ecological metagenomes</taxon>
    </lineage>
</organism>